<dbReference type="GO" id="GO:0006865">
    <property type="term" value="P:amino acid transport"/>
    <property type="evidence" value="ECO:0007669"/>
    <property type="project" value="UniProtKB-KW"/>
</dbReference>
<dbReference type="RefSeq" id="WP_068366800.1">
    <property type="nucleotide sequence ID" value="NZ_CP033936.1"/>
</dbReference>
<dbReference type="EMBL" id="LBNE01000001">
    <property type="protein sequence ID" value="KKO73012.1"/>
    <property type="molecule type" value="Genomic_DNA"/>
</dbReference>
<dbReference type="PANTHER" id="PTHR30483">
    <property type="entry name" value="LEUCINE-SPECIFIC-BINDING PROTEIN"/>
    <property type="match status" value="1"/>
</dbReference>
<dbReference type="PATRIC" id="fig|206506.3.peg.326"/>
<feature type="domain" description="Leucine-binding protein" evidence="7">
    <location>
        <begin position="53"/>
        <end position="389"/>
    </location>
</feature>
<evidence type="ECO:0000256" key="5">
    <source>
        <dbReference type="SAM" id="MobiDB-lite"/>
    </source>
</evidence>
<dbReference type="PRINTS" id="PR00337">
    <property type="entry name" value="LEUILEVALBP"/>
</dbReference>
<dbReference type="PROSITE" id="PS51257">
    <property type="entry name" value="PROKAR_LIPOPROTEIN"/>
    <property type="match status" value="1"/>
</dbReference>
<sequence>MQHHQPKLRLGILAAVLLAVGLSACNRNDTQASQPAANTSGTAGADSSPQAMRLGFIESITGPGAAYGEAHYKGTRLAIDLINAEGGVNGQAIEIFAEDDKSDPTAGINAAKKLISQRNVDVIAGSSASLVTIAFSRENEKSKIPLVVGVAGSPTITNQGYGYVWRVNVTDNQLDAKAMEHFFTEHGKRRFAFLAENSDYGKPPTKGAADLIRSLGGEVVAYEEYNRGETDFKAQLTNIRKQNPDVLLVHGYYTEGSIIARQVKELGIEGQLVVNMGQGVPKFAELAGNAAEGVIFPTNWAAGSDPRHAAFEAAFKQKYGTEASAFDAAAFAAVEAIVEAARRGGGNRAADIQKGLAMLDGSETLLGPIQWDSNNQNDGKVLLARFENGQIVPVEQ</sequence>
<evidence type="ECO:0000256" key="6">
    <source>
        <dbReference type="SAM" id="SignalP"/>
    </source>
</evidence>
<comment type="caution">
    <text evidence="8">The sequence shown here is derived from an EMBL/GenBank/DDBJ whole genome shotgun (WGS) entry which is preliminary data.</text>
</comment>
<organism evidence="8 9">
    <name type="scientific">Kerstersia gyiorum</name>
    <dbReference type="NCBI Taxonomy" id="206506"/>
    <lineage>
        <taxon>Bacteria</taxon>
        <taxon>Pseudomonadati</taxon>
        <taxon>Pseudomonadota</taxon>
        <taxon>Betaproteobacteria</taxon>
        <taxon>Burkholderiales</taxon>
        <taxon>Alcaligenaceae</taxon>
        <taxon>Kerstersia</taxon>
    </lineage>
</organism>
<evidence type="ECO:0000256" key="1">
    <source>
        <dbReference type="ARBA" id="ARBA00010062"/>
    </source>
</evidence>
<proteinExistence type="inferred from homology"/>
<evidence type="ECO:0000313" key="9">
    <source>
        <dbReference type="Proteomes" id="UP000078084"/>
    </source>
</evidence>
<gene>
    <name evidence="8" type="ORF">AAV32_01440</name>
</gene>
<dbReference type="Proteomes" id="UP000078084">
    <property type="component" value="Unassembled WGS sequence"/>
</dbReference>
<dbReference type="Pfam" id="PF13458">
    <property type="entry name" value="Peripla_BP_6"/>
    <property type="match status" value="1"/>
</dbReference>
<evidence type="ECO:0000313" key="8">
    <source>
        <dbReference type="EMBL" id="KKO73012.1"/>
    </source>
</evidence>
<feature type="region of interest" description="Disordered" evidence="5">
    <location>
        <begin position="29"/>
        <end position="48"/>
    </location>
</feature>
<evidence type="ECO:0000256" key="2">
    <source>
        <dbReference type="ARBA" id="ARBA00022448"/>
    </source>
</evidence>
<evidence type="ECO:0000256" key="4">
    <source>
        <dbReference type="ARBA" id="ARBA00022970"/>
    </source>
</evidence>
<name>A0A171KVU5_9BURK</name>
<dbReference type="STRING" id="206506.AAV32_01440"/>
<comment type="similarity">
    <text evidence="1">Belongs to the leucine-binding protein family.</text>
</comment>
<dbReference type="InterPro" id="IPR028082">
    <property type="entry name" value="Peripla_BP_I"/>
</dbReference>
<dbReference type="InterPro" id="IPR051010">
    <property type="entry name" value="BCAA_transport"/>
</dbReference>
<dbReference type="PANTHER" id="PTHR30483:SF6">
    <property type="entry name" value="PERIPLASMIC BINDING PROTEIN OF ABC TRANSPORTER FOR NATURAL AMINO ACIDS"/>
    <property type="match status" value="1"/>
</dbReference>
<dbReference type="InterPro" id="IPR000709">
    <property type="entry name" value="Leu_Ile_Val-bd"/>
</dbReference>
<protein>
    <submittedName>
        <fullName evidence="8">Transporter</fullName>
    </submittedName>
</protein>
<reference evidence="8 9" key="1">
    <citation type="submission" date="2015-04" db="EMBL/GenBank/DDBJ databases">
        <title>Genome sequence of Kerstersia gyiorum CG1.</title>
        <authorList>
            <person name="Greninger A.L."/>
            <person name="Kozyreva V."/>
            <person name="Chaturvedi V."/>
        </authorList>
    </citation>
    <scope>NUCLEOTIDE SEQUENCE [LARGE SCALE GENOMIC DNA]</scope>
    <source>
        <strain evidence="8 9">CG1</strain>
    </source>
</reference>
<evidence type="ECO:0000256" key="3">
    <source>
        <dbReference type="ARBA" id="ARBA00022729"/>
    </source>
</evidence>
<keyword evidence="9" id="KW-1185">Reference proteome</keyword>
<feature type="signal peptide" evidence="6">
    <location>
        <begin position="1"/>
        <end position="24"/>
    </location>
</feature>
<feature type="chain" id="PRO_5007908751" evidence="6">
    <location>
        <begin position="25"/>
        <end position="396"/>
    </location>
</feature>
<accession>A0A171KVU5</accession>
<dbReference type="InterPro" id="IPR028081">
    <property type="entry name" value="Leu-bd"/>
</dbReference>
<keyword evidence="2" id="KW-0813">Transport</keyword>
<dbReference type="SUPFAM" id="SSF53822">
    <property type="entry name" value="Periplasmic binding protein-like I"/>
    <property type="match status" value="1"/>
</dbReference>
<dbReference type="Gene3D" id="3.40.50.2300">
    <property type="match status" value="2"/>
</dbReference>
<dbReference type="AlphaFoldDB" id="A0A171KVU5"/>
<keyword evidence="4" id="KW-0029">Amino-acid transport</keyword>
<evidence type="ECO:0000259" key="7">
    <source>
        <dbReference type="Pfam" id="PF13458"/>
    </source>
</evidence>
<keyword evidence="3 6" id="KW-0732">Signal</keyword>